<name>K2IDI7_9GAMM</name>
<proteinExistence type="predicted"/>
<reference evidence="2 3" key="1">
    <citation type="journal article" date="2012" name="J. Bacteriol.">
        <title>Genome Sequence of Gallaecimonas xiamenensis Type Strain 3-C-1.</title>
        <authorList>
            <person name="Lai Q."/>
            <person name="Wang L."/>
            <person name="Wang W."/>
            <person name="Shao Z."/>
        </authorList>
    </citation>
    <scope>NUCLEOTIDE SEQUENCE [LARGE SCALE GENOMIC DNA]</scope>
    <source>
        <strain evidence="2 3">3-C-1</strain>
    </source>
</reference>
<protein>
    <submittedName>
        <fullName evidence="2">Uncharacterized protein</fullName>
    </submittedName>
</protein>
<feature type="region of interest" description="Disordered" evidence="1">
    <location>
        <begin position="593"/>
        <end position="613"/>
    </location>
</feature>
<comment type="caution">
    <text evidence="2">The sequence shown here is derived from an EMBL/GenBank/DDBJ whole genome shotgun (WGS) entry which is preliminary data.</text>
</comment>
<dbReference type="AlphaFoldDB" id="K2IDI7"/>
<keyword evidence="3" id="KW-1185">Reference proteome</keyword>
<sequence>MPGNWILKNIKLDYLGQHQVQVIDPAGPTLLWQCELPDTGDGELALLAPLDGQRFVALHSSGRVFTGQVAQRQLAELANLGVSGDLGAWLDQAKGLLWVAARHRLQGARHKQLLALNLDSGELAMAFDLPAFDLDLNTLQPLSAGRFGFYGRNDKGGYKFRQHWLGTLDSRSGQWQQQLLDSKPTPEEVSIRRQRFIDQGRALMVLPGADGIQAQGEGFEYPLSLLNLDQPEGSWTRPVRLLSAAAMDNDMGDIEALARIAGGQISSSDNGDWMTFLVCLTAVGFCPDQDAAWLGWQDGALQKVSLAGERLSPLFYLQEDGDRRQPERMCTKAISHIQVLAGEGLVLGVGEHDDFSYWQAQPQDSAAPATLAEAEQNRQPLACSAYQPPALAVPPALAALPSASGCVTISTSDLESDAGCLGALRQLKELMGPLQQQLQQAPAKAGMLGKLLGKKAPATAVRPLYLAFCDSLGRCQSDYQFLATALHTEGGPALMAEILAAFSRWPFASQLCGGKGEPPFAELAFYLSEHHVQHLPVLAAYFNGIGGGEGVHPYHINRTLAVLNDAYAGTPELAAFLAAVPWPYNDPSFTLAERDEYDEWDDDEDDDDWDDAR</sequence>
<evidence type="ECO:0000313" key="2">
    <source>
        <dbReference type="EMBL" id="EKE68036.1"/>
    </source>
</evidence>
<accession>K2IDI7</accession>
<dbReference type="Proteomes" id="UP000006755">
    <property type="component" value="Unassembled WGS sequence"/>
</dbReference>
<feature type="compositionally biased region" description="Acidic residues" evidence="1">
    <location>
        <begin position="595"/>
        <end position="613"/>
    </location>
</feature>
<gene>
    <name evidence="2" type="ORF">B3C1_17552</name>
</gene>
<evidence type="ECO:0000313" key="3">
    <source>
        <dbReference type="Proteomes" id="UP000006755"/>
    </source>
</evidence>
<organism evidence="2 3">
    <name type="scientific">Gallaecimonas xiamenensis 3-C-1</name>
    <dbReference type="NCBI Taxonomy" id="745411"/>
    <lineage>
        <taxon>Bacteria</taxon>
        <taxon>Pseudomonadati</taxon>
        <taxon>Pseudomonadota</taxon>
        <taxon>Gammaproteobacteria</taxon>
        <taxon>Enterobacterales</taxon>
        <taxon>Gallaecimonadaceae</taxon>
        <taxon>Gallaecimonas</taxon>
    </lineage>
</organism>
<dbReference type="STRING" id="745411.B3C1_17552"/>
<dbReference type="EMBL" id="AMRI01000034">
    <property type="protein sequence ID" value="EKE68036.1"/>
    <property type="molecule type" value="Genomic_DNA"/>
</dbReference>
<dbReference type="SUPFAM" id="SSF63829">
    <property type="entry name" value="Calcium-dependent phosphotriesterase"/>
    <property type="match status" value="1"/>
</dbReference>
<dbReference type="eggNOG" id="ENOG5030WAH">
    <property type="taxonomic scope" value="Bacteria"/>
</dbReference>
<evidence type="ECO:0000256" key="1">
    <source>
        <dbReference type="SAM" id="MobiDB-lite"/>
    </source>
</evidence>
<dbReference type="PATRIC" id="fig|745411.4.peg.3455"/>